<feature type="transmembrane region" description="Helical" evidence="7">
    <location>
        <begin position="12"/>
        <end position="33"/>
    </location>
</feature>
<evidence type="ECO:0000256" key="6">
    <source>
        <dbReference type="ARBA" id="ARBA00023136"/>
    </source>
</evidence>
<evidence type="ECO:0000256" key="5">
    <source>
        <dbReference type="ARBA" id="ARBA00022989"/>
    </source>
</evidence>
<dbReference type="AlphaFoldDB" id="A0A0S7XQC3"/>
<dbReference type="PANTHER" id="PTHR30188">
    <property type="entry name" value="ABC TRANSPORTER PERMEASE PROTEIN-RELATED"/>
    <property type="match status" value="1"/>
</dbReference>
<dbReference type="Pfam" id="PF02405">
    <property type="entry name" value="MlaE"/>
    <property type="match status" value="1"/>
</dbReference>
<comment type="caution">
    <text evidence="8">The sequence shown here is derived from an EMBL/GenBank/DDBJ whole genome shotgun (WGS) entry which is preliminary data.</text>
</comment>
<keyword evidence="6 7" id="KW-0472">Membrane</keyword>
<dbReference type="NCBIfam" id="TIGR00056">
    <property type="entry name" value="MlaE family lipid ABC transporter permease subunit"/>
    <property type="match status" value="1"/>
</dbReference>
<dbReference type="GO" id="GO:0005548">
    <property type="term" value="F:phospholipid transporter activity"/>
    <property type="evidence" value="ECO:0007669"/>
    <property type="project" value="TreeGrafter"/>
</dbReference>
<reference evidence="8 9" key="1">
    <citation type="journal article" date="2015" name="Microbiome">
        <title>Genomic resolution of linkages in carbon, nitrogen, and sulfur cycling among widespread estuary sediment bacteria.</title>
        <authorList>
            <person name="Baker B.J."/>
            <person name="Lazar C.S."/>
            <person name="Teske A.P."/>
            <person name="Dick G.J."/>
        </authorList>
    </citation>
    <scope>NUCLEOTIDE SEQUENCE [LARGE SCALE GENOMIC DNA]</scope>
    <source>
        <strain evidence="8">DG_56</strain>
    </source>
</reference>
<dbReference type="GO" id="GO:0043190">
    <property type="term" value="C:ATP-binding cassette (ABC) transporter complex"/>
    <property type="evidence" value="ECO:0007669"/>
    <property type="project" value="InterPro"/>
</dbReference>
<feature type="transmembrane region" description="Helical" evidence="7">
    <location>
        <begin position="235"/>
        <end position="257"/>
    </location>
</feature>
<accession>A0A0S7XQC3</accession>
<organism evidence="8 9">
    <name type="scientific">candidate division KD3-62 bacterium DG_56</name>
    <dbReference type="NCBI Taxonomy" id="1704032"/>
    <lineage>
        <taxon>Bacteria</taxon>
        <taxon>candidate division KD3-62</taxon>
    </lineage>
</organism>
<evidence type="ECO:0000256" key="4">
    <source>
        <dbReference type="ARBA" id="ARBA00022692"/>
    </source>
</evidence>
<evidence type="ECO:0000313" key="8">
    <source>
        <dbReference type="EMBL" id="KPJ64670.1"/>
    </source>
</evidence>
<comment type="subcellular location">
    <subcellularLocation>
        <location evidence="1">Membrane</location>
        <topology evidence="1">Multi-pass membrane protein</topology>
    </subcellularLocation>
</comment>
<evidence type="ECO:0000256" key="7">
    <source>
        <dbReference type="RuleBase" id="RU362044"/>
    </source>
</evidence>
<evidence type="ECO:0000256" key="2">
    <source>
        <dbReference type="ARBA" id="ARBA00007556"/>
    </source>
</evidence>
<dbReference type="EMBL" id="LIZY01000013">
    <property type="protein sequence ID" value="KPJ64670.1"/>
    <property type="molecule type" value="Genomic_DNA"/>
</dbReference>
<proteinExistence type="inferred from homology"/>
<name>A0A0S7XQC3_9BACT</name>
<keyword evidence="5 7" id="KW-1133">Transmembrane helix</keyword>
<dbReference type="PATRIC" id="fig|1704032.3.peg.1096"/>
<evidence type="ECO:0000256" key="3">
    <source>
        <dbReference type="ARBA" id="ARBA00022448"/>
    </source>
</evidence>
<dbReference type="Proteomes" id="UP000052020">
    <property type="component" value="Unassembled WGS sequence"/>
</dbReference>
<dbReference type="InterPro" id="IPR030802">
    <property type="entry name" value="Permease_MalE"/>
</dbReference>
<keyword evidence="3" id="KW-0813">Transport</keyword>
<feature type="transmembrane region" description="Helical" evidence="7">
    <location>
        <begin position="53"/>
        <end position="70"/>
    </location>
</feature>
<evidence type="ECO:0000256" key="1">
    <source>
        <dbReference type="ARBA" id="ARBA00004141"/>
    </source>
</evidence>
<evidence type="ECO:0008006" key="10">
    <source>
        <dbReference type="Google" id="ProtNLM"/>
    </source>
</evidence>
<dbReference type="PANTHER" id="PTHR30188:SF4">
    <property type="entry name" value="PROTEIN TRIGALACTOSYLDIACYLGLYCEROL 1, CHLOROPLASTIC"/>
    <property type="match status" value="1"/>
</dbReference>
<protein>
    <recommendedName>
        <fullName evidence="10">ABC transporter permease</fullName>
    </recommendedName>
</protein>
<gene>
    <name evidence="8" type="ORF">AMK68_00990</name>
</gene>
<sequence>MSVLARVGRAALALAEFIGSSSALIASATGYLVRGHANARRTVAQMSAVGTDSLPIAVVTLIFAGMVLGLHTAHEMVRFGGASFVGGMVAVSVARELGPTLTGIVVAARVGSAMAAELGSMKITEQVDALRALAVSPVQYLVVPRLLACAVMLPVLTVFADVAGTWGAYLVATAAGVGPFEYLRSARQFTDLTDFFGGLGKTVVFGVIIAIVACQQGLATRGGATGVGYATTRSVVISIMLIYIANYLLSALIFRVFG</sequence>
<keyword evidence="4 7" id="KW-0812">Transmembrane</keyword>
<evidence type="ECO:0000313" key="9">
    <source>
        <dbReference type="Proteomes" id="UP000052020"/>
    </source>
</evidence>
<feature type="transmembrane region" description="Helical" evidence="7">
    <location>
        <begin position="166"/>
        <end position="183"/>
    </location>
</feature>
<comment type="similarity">
    <text evidence="2 7">Belongs to the MlaE permease family.</text>
</comment>
<dbReference type="InterPro" id="IPR003453">
    <property type="entry name" value="ABC_MlaE_roteobac"/>
</dbReference>
<feature type="transmembrane region" description="Helical" evidence="7">
    <location>
        <begin position="195"/>
        <end position="215"/>
    </location>
</feature>